<protein>
    <recommendedName>
        <fullName evidence="4">DUF4124 domain-containing protein</fullName>
    </recommendedName>
</protein>
<evidence type="ECO:0008006" key="4">
    <source>
        <dbReference type="Google" id="ProtNLM"/>
    </source>
</evidence>
<name>A0A6G9QL31_9GAMM</name>
<gene>
    <name evidence="2" type="ORF">HBH39_10310</name>
</gene>
<proteinExistence type="predicted"/>
<dbReference type="AlphaFoldDB" id="A0A6G9QL31"/>
<sequence length="160" mass="18075">MDGKSWFIFVLCLMAFNASAQVYKCADGKYQSDPCDEQSQPLDLSNVGNIVESPVKALQYNDETQSAATTKAEVTDYIRKQQIKREITTLENDRKKVFAARDDKIAQLRNRGRHANNNLAGATWQQSLAQEMTAVMQQADTDVQTIDRQIESLKSQLLQQ</sequence>
<keyword evidence="1" id="KW-0732">Signal</keyword>
<organism evidence="2 3">
    <name type="scientific">Shewanella aestuarii</name>
    <dbReference type="NCBI Taxonomy" id="1028752"/>
    <lineage>
        <taxon>Bacteria</taxon>
        <taxon>Pseudomonadati</taxon>
        <taxon>Pseudomonadota</taxon>
        <taxon>Gammaproteobacteria</taxon>
        <taxon>Alteromonadales</taxon>
        <taxon>Shewanellaceae</taxon>
        <taxon>Shewanella</taxon>
    </lineage>
</organism>
<dbReference type="RefSeq" id="WP_167677988.1">
    <property type="nucleotide sequence ID" value="NZ_CP050313.1"/>
</dbReference>
<dbReference type="Proteomes" id="UP000502608">
    <property type="component" value="Chromosome"/>
</dbReference>
<keyword evidence="3" id="KW-1185">Reference proteome</keyword>
<feature type="chain" id="PRO_5026117164" description="DUF4124 domain-containing protein" evidence="1">
    <location>
        <begin position="21"/>
        <end position="160"/>
    </location>
</feature>
<accession>A0A6G9QL31</accession>
<reference evidence="2 3" key="1">
    <citation type="submission" date="2020-03" db="EMBL/GenBank/DDBJ databases">
        <title>Complete genome sequence of Shewanella sp.</title>
        <authorList>
            <person name="Kim Y.-S."/>
            <person name="Kim S.-J."/>
            <person name="Jung H.-K."/>
            <person name="Kim K.-H."/>
        </authorList>
    </citation>
    <scope>NUCLEOTIDE SEQUENCE [LARGE SCALE GENOMIC DNA]</scope>
    <source>
        <strain evidence="2 3">PN3F2</strain>
    </source>
</reference>
<evidence type="ECO:0000313" key="2">
    <source>
        <dbReference type="EMBL" id="QIR14833.1"/>
    </source>
</evidence>
<feature type="signal peptide" evidence="1">
    <location>
        <begin position="1"/>
        <end position="20"/>
    </location>
</feature>
<dbReference type="EMBL" id="CP050313">
    <property type="protein sequence ID" value="QIR14833.1"/>
    <property type="molecule type" value="Genomic_DNA"/>
</dbReference>
<evidence type="ECO:0000256" key="1">
    <source>
        <dbReference type="SAM" id="SignalP"/>
    </source>
</evidence>
<evidence type="ECO:0000313" key="3">
    <source>
        <dbReference type="Proteomes" id="UP000502608"/>
    </source>
</evidence>
<dbReference type="KEGG" id="saes:HBH39_10310"/>